<dbReference type="InterPro" id="IPR010273">
    <property type="entry name" value="DUF881"/>
</dbReference>
<keyword evidence="3" id="KW-0472">Membrane</keyword>
<dbReference type="EMBL" id="FOYM01000037">
    <property type="protein sequence ID" value="SFR15790.1"/>
    <property type="molecule type" value="Genomic_DNA"/>
</dbReference>
<sequence>MSQRTTVYISIMLVAAILGIMLAVQFRVVNRSPGGISANRAEELLTDLKQINREQENLKKEIADLNYKLNQVNKGKSEAIEALRGELNKVRMSAGLVTVTGPGVEVVLDNPKNETEPGMPPGLFIIRDEDLLKVVNELWGAGAEAISINGQRIIATSEIRLAAPFININTRRVVPPYQVLAVGNPDTLVSSLELPGGLVEYLRSLGIDITVEKHDDLTIPAYAER</sequence>
<dbReference type="AlphaFoldDB" id="A0A1I6EDG1"/>
<dbReference type="PANTHER" id="PTHR37313:SF2">
    <property type="entry name" value="UPF0749 PROTEIN YLXX"/>
    <property type="match status" value="1"/>
</dbReference>
<feature type="coiled-coil region" evidence="2">
    <location>
        <begin position="38"/>
        <end position="75"/>
    </location>
</feature>
<evidence type="ECO:0000313" key="5">
    <source>
        <dbReference type="Proteomes" id="UP000199584"/>
    </source>
</evidence>
<dbReference type="OrthoDB" id="9776196at2"/>
<reference evidence="5" key="1">
    <citation type="submission" date="2016-10" db="EMBL/GenBank/DDBJ databases">
        <authorList>
            <person name="Varghese N."/>
            <person name="Submissions S."/>
        </authorList>
    </citation>
    <scope>NUCLEOTIDE SEQUENCE [LARGE SCALE GENOMIC DNA]</scope>
    <source>
        <strain evidence="5">DSM 3669</strain>
    </source>
</reference>
<evidence type="ECO:0000256" key="3">
    <source>
        <dbReference type="SAM" id="Phobius"/>
    </source>
</evidence>
<keyword evidence="3" id="KW-0812">Transmembrane</keyword>
<accession>A0A1I6EDG1</accession>
<evidence type="ECO:0000313" key="4">
    <source>
        <dbReference type="EMBL" id="SFR15790.1"/>
    </source>
</evidence>
<dbReference type="RefSeq" id="WP_092487113.1">
    <property type="nucleotide sequence ID" value="NZ_FOYM01000037.1"/>
</dbReference>
<dbReference type="Gene3D" id="3.30.70.1880">
    <property type="entry name" value="Protein of unknown function DUF881"/>
    <property type="match status" value="1"/>
</dbReference>
<dbReference type="Proteomes" id="UP000199584">
    <property type="component" value="Unassembled WGS sequence"/>
</dbReference>
<dbReference type="STRING" id="39060.SAMN05660706_1376"/>
<organism evidence="4 5">
    <name type="scientific">Desulfoscipio geothermicus DSM 3669</name>
    <dbReference type="NCBI Taxonomy" id="1121426"/>
    <lineage>
        <taxon>Bacteria</taxon>
        <taxon>Bacillati</taxon>
        <taxon>Bacillota</taxon>
        <taxon>Clostridia</taxon>
        <taxon>Eubacteriales</taxon>
        <taxon>Desulfallaceae</taxon>
        <taxon>Desulfoscipio</taxon>
    </lineage>
</organism>
<comment type="similarity">
    <text evidence="1">Belongs to the UPF0749 family.</text>
</comment>
<evidence type="ECO:0000256" key="1">
    <source>
        <dbReference type="ARBA" id="ARBA00009108"/>
    </source>
</evidence>
<dbReference type="Pfam" id="PF05949">
    <property type="entry name" value="DUF881"/>
    <property type="match status" value="1"/>
</dbReference>
<feature type="transmembrane region" description="Helical" evidence="3">
    <location>
        <begin position="6"/>
        <end position="24"/>
    </location>
</feature>
<keyword evidence="5" id="KW-1185">Reference proteome</keyword>
<protein>
    <submittedName>
        <fullName evidence="4">Uncharacterized conserved protein YlxW, UPF0749 family</fullName>
    </submittedName>
</protein>
<dbReference type="PANTHER" id="PTHR37313">
    <property type="entry name" value="UPF0749 PROTEIN RV1825"/>
    <property type="match status" value="1"/>
</dbReference>
<evidence type="ECO:0000256" key="2">
    <source>
        <dbReference type="SAM" id="Coils"/>
    </source>
</evidence>
<proteinExistence type="inferred from homology"/>
<keyword evidence="2" id="KW-0175">Coiled coil</keyword>
<keyword evidence="3" id="KW-1133">Transmembrane helix</keyword>
<gene>
    <name evidence="4" type="ORF">SAMN05660706_1376</name>
</gene>
<name>A0A1I6EDG1_9FIRM</name>